<accession>A0A7W9CV46</accession>
<comment type="caution">
    <text evidence="4">The sequence shown here is derived from an EMBL/GenBank/DDBJ whole genome shotgun (WGS) entry which is preliminary data.</text>
</comment>
<name>A0A7W9CV46_9HYPH</name>
<dbReference type="CDD" id="cd00165">
    <property type="entry name" value="S4"/>
    <property type="match status" value="1"/>
</dbReference>
<keyword evidence="1" id="KW-0694">RNA-binding</keyword>
<dbReference type="EMBL" id="JACHOO010000003">
    <property type="protein sequence ID" value="MBB5752450.1"/>
    <property type="molecule type" value="Genomic_DNA"/>
</dbReference>
<gene>
    <name evidence="4" type="ORF">GGQ63_001504</name>
</gene>
<dbReference type="Proteomes" id="UP000523821">
    <property type="component" value="Unassembled WGS sequence"/>
</dbReference>
<evidence type="ECO:0000256" key="1">
    <source>
        <dbReference type="PROSITE-ProRule" id="PRU00182"/>
    </source>
</evidence>
<dbReference type="RefSeq" id="WP_183854256.1">
    <property type="nucleotide sequence ID" value="NZ_JACHOO010000003.1"/>
</dbReference>
<dbReference type="Pfam" id="PF01479">
    <property type="entry name" value="S4"/>
    <property type="match status" value="1"/>
</dbReference>
<dbReference type="InterPro" id="IPR036986">
    <property type="entry name" value="S4_RNA-bd_sf"/>
</dbReference>
<protein>
    <submittedName>
        <fullName evidence="4">Ribosome-associated heat shock protein Hsp15</fullName>
    </submittedName>
</protein>
<reference evidence="4 5" key="1">
    <citation type="submission" date="2020-08" db="EMBL/GenBank/DDBJ databases">
        <title>Genomic Encyclopedia of Type Strains, Phase IV (KMG-IV): sequencing the most valuable type-strain genomes for metagenomic binning, comparative biology and taxonomic classification.</title>
        <authorList>
            <person name="Goeker M."/>
        </authorList>
    </citation>
    <scope>NUCLEOTIDE SEQUENCE [LARGE SCALE GENOMIC DNA]</scope>
    <source>
        <strain evidence="4 5">DSM 16268</strain>
    </source>
</reference>
<evidence type="ECO:0000256" key="2">
    <source>
        <dbReference type="SAM" id="MobiDB-lite"/>
    </source>
</evidence>
<dbReference type="PROSITE" id="PS50889">
    <property type="entry name" value="S4"/>
    <property type="match status" value="1"/>
</dbReference>
<dbReference type="GO" id="GO:0003723">
    <property type="term" value="F:RNA binding"/>
    <property type="evidence" value="ECO:0007669"/>
    <property type="project" value="UniProtKB-KW"/>
</dbReference>
<dbReference type="SMART" id="SM00363">
    <property type="entry name" value="S4"/>
    <property type="match status" value="1"/>
</dbReference>
<dbReference type="AlphaFoldDB" id="A0A7W9CV46"/>
<keyword evidence="5" id="KW-1185">Reference proteome</keyword>
<organism evidence="4 5">
    <name type="scientific">Prosthecomicrobium pneumaticum</name>
    <dbReference type="NCBI Taxonomy" id="81895"/>
    <lineage>
        <taxon>Bacteria</taxon>
        <taxon>Pseudomonadati</taxon>
        <taxon>Pseudomonadota</taxon>
        <taxon>Alphaproteobacteria</taxon>
        <taxon>Hyphomicrobiales</taxon>
        <taxon>Kaistiaceae</taxon>
        <taxon>Prosthecomicrobium</taxon>
    </lineage>
</organism>
<keyword evidence="4" id="KW-0346">Stress response</keyword>
<dbReference type="InterPro" id="IPR002942">
    <property type="entry name" value="S4_RNA-bd"/>
</dbReference>
<evidence type="ECO:0000313" key="5">
    <source>
        <dbReference type="Proteomes" id="UP000523821"/>
    </source>
</evidence>
<evidence type="ECO:0000313" key="4">
    <source>
        <dbReference type="EMBL" id="MBB5752450.1"/>
    </source>
</evidence>
<evidence type="ECO:0000259" key="3">
    <source>
        <dbReference type="SMART" id="SM00363"/>
    </source>
</evidence>
<sequence length="98" mass="10670">MTAGERQRIDKWLWFARFTKSRTGAQRLVEAGAVRVNREKVDQPSRLVGPGDVLTLVTPAAVRVVRIAACGGRRGPAEEARRLYEDVPASGEARGPAS</sequence>
<feature type="domain" description="RNA-binding S4" evidence="3">
    <location>
        <begin position="7"/>
        <end position="73"/>
    </location>
</feature>
<proteinExistence type="predicted"/>
<dbReference type="SUPFAM" id="SSF55174">
    <property type="entry name" value="Alpha-L RNA-binding motif"/>
    <property type="match status" value="1"/>
</dbReference>
<feature type="region of interest" description="Disordered" evidence="2">
    <location>
        <begin position="79"/>
        <end position="98"/>
    </location>
</feature>
<dbReference type="Gene3D" id="3.10.290.10">
    <property type="entry name" value="RNA-binding S4 domain"/>
    <property type="match status" value="1"/>
</dbReference>